<dbReference type="Proteomes" id="UP000176998">
    <property type="component" value="Unassembled WGS sequence"/>
</dbReference>
<comment type="caution">
    <text evidence="2">The sequence shown here is derived from an EMBL/GenBank/DDBJ whole genome shotgun (WGS) entry which is preliminary data.</text>
</comment>
<gene>
    <name evidence="2" type="ORF">CORC01_03632</name>
</gene>
<name>A0A1G4BI62_9PEZI</name>
<feature type="region of interest" description="Disordered" evidence="1">
    <location>
        <begin position="62"/>
        <end position="95"/>
    </location>
</feature>
<evidence type="ECO:0000256" key="1">
    <source>
        <dbReference type="SAM" id="MobiDB-lite"/>
    </source>
</evidence>
<proteinExistence type="predicted"/>
<reference evidence="2 3" key="1">
    <citation type="submission" date="2016-09" db="EMBL/GenBank/DDBJ databases">
        <authorList>
            <person name="Capua I."/>
            <person name="De Benedictis P."/>
            <person name="Joannis T."/>
            <person name="Lombin L.H."/>
            <person name="Cattoli G."/>
        </authorList>
    </citation>
    <scope>NUCLEOTIDE SEQUENCE [LARGE SCALE GENOMIC DNA]</scope>
    <source>
        <strain evidence="2 3">IMI 309357</strain>
    </source>
</reference>
<dbReference type="RefSeq" id="XP_022478207.1">
    <property type="nucleotide sequence ID" value="XM_022615281.1"/>
</dbReference>
<dbReference type="GeneID" id="34556791"/>
<evidence type="ECO:0000313" key="3">
    <source>
        <dbReference type="Proteomes" id="UP000176998"/>
    </source>
</evidence>
<sequence>MQVLGSHCICPIANLEKGNTRPSLWVGLPVKITIASIAVNHQYQRGNLITIRHCKPILTQAHSTSASPDMWPKTPRADAGPLTPGTSRCSRRLAQ</sequence>
<dbReference type="AlphaFoldDB" id="A0A1G4BI62"/>
<organism evidence="2 3">
    <name type="scientific">Colletotrichum orchidophilum</name>
    <dbReference type="NCBI Taxonomy" id="1209926"/>
    <lineage>
        <taxon>Eukaryota</taxon>
        <taxon>Fungi</taxon>
        <taxon>Dikarya</taxon>
        <taxon>Ascomycota</taxon>
        <taxon>Pezizomycotina</taxon>
        <taxon>Sordariomycetes</taxon>
        <taxon>Hypocreomycetidae</taxon>
        <taxon>Glomerellales</taxon>
        <taxon>Glomerellaceae</taxon>
        <taxon>Colletotrichum</taxon>
    </lineage>
</organism>
<dbReference type="EMBL" id="MJBS01000022">
    <property type="protein sequence ID" value="OHF01065.1"/>
    <property type="molecule type" value="Genomic_DNA"/>
</dbReference>
<protein>
    <submittedName>
        <fullName evidence="2">Uncharacterized protein</fullName>
    </submittedName>
</protein>
<dbReference type="OrthoDB" id="10420841at2759"/>
<keyword evidence="3" id="KW-1185">Reference proteome</keyword>
<accession>A0A1G4BI62</accession>
<evidence type="ECO:0000313" key="2">
    <source>
        <dbReference type="EMBL" id="OHF01065.1"/>
    </source>
</evidence>